<evidence type="ECO:0000313" key="3">
    <source>
        <dbReference type="Proteomes" id="UP000228680"/>
    </source>
</evidence>
<protein>
    <submittedName>
        <fullName evidence="2">Transposase</fullName>
    </submittedName>
</protein>
<evidence type="ECO:0000259" key="1">
    <source>
        <dbReference type="SMART" id="SM01321"/>
    </source>
</evidence>
<keyword evidence="3" id="KW-1185">Reference proteome</keyword>
<dbReference type="EMBL" id="PCGR01000002">
    <property type="protein sequence ID" value="PJK16931.1"/>
    <property type="molecule type" value="Genomic_DNA"/>
</dbReference>
<dbReference type="Gene3D" id="3.30.70.1290">
    <property type="entry name" value="Transposase IS200-like"/>
    <property type="match status" value="1"/>
</dbReference>
<dbReference type="AlphaFoldDB" id="A0A2M9F0E3"/>
<accession>A0A2M9F0E3</accession>
<dbReference type="SMART" id="SM01321">
    <property type="entry name" value="Y1_Tnp"/>
    <property type="match status" value="1"/>
</dbReference>
<sequence length="173" mass="20807">MNRRRNFNNNSFYHCILRGNNRRNIFETTHDMQELLRAFDFAYDFVPFRMLAYCFMTNHYHVLIRAEKEDVGKVMRLVNRRYSDVYRMSRGHVGRIYQRRYWAKEVDTVIGLLHTSGYIHRNPIETQVPMVSSLIDYSYSSFLIMAIKTYHLCQVIYHLTTQDLPLTAKYITT</sequence>
<dbReference type="PANTHER" id="PTHR34322">
    <property type="entry name" value="TRANSPOSASE, Y1_TNP DOMAIN-CONTAINING"/>
    <property type="match status" value="1"/>
</dbReference>
<dbReference type="GO" id="GO:0003677">
    <property type="term" value="F:DNA binding"/>
    <property type="evidence" value="ECO:0007669"/>
    <property type="project" value="InterPro"/>
</dbReference>
<evidence type="ECO:0000313" key="2">
    <source>
        <dbReference type="EMBL" id="PJK16931.1"/>
    </source>
</evidence>
<dbReference type="Pfam" id="PF01797">
    <property type="entry name" value="Y1_Tnp"/>
    <property type="match status" value="1"/>
</dbReference>
<dbReference type="GO" id="GO:0006313">
    <property type="term" value="P:DNA transposition"/>
    <property type="evidence" value="ECO:0007669"/>
    <property type="project" value="InterPro"/>
</dbReference>
<dbReference type="SUPFAM" id="SSF143422">
    <property type="entry name" value="Transposase IS200-like"/>
    <property type="match status" value="1"/>
</dbReference>
<reference evidence="2 3" key="1">
    <citation type="submission" date="2017-10" db="EMBL/GenBank/DDBJ databases">
        <title>Draft genome of Chryseomicrobium casticus sp. nov.</title>
        <authorList>
            <person name="Chakraborty R."/>
            <person name="Saha T."/>
        </authorList>
    </citation>
    <scope>NUCLEOTIDE SEQUENCE [LARGE SCALE GENOMIC DNA]</scope>
    <source>
        <strain evidence="2 3">ET03</strain>
    </source>
</reference>
<dbReference type="GO" id="GO:0004803">
    <property type="term" value="F:transposase activity"/>
    <property type="evidence" value="ECO:0007669"/>
    <property type="project" value="InterPro"/>
</dbReference>
<dbReference type="OrthoDB" id="9788881at2"/>
<name>A0A2M9F0E3_9BACL</name>
<dbReference type="Proteomes" id="UP000228680">
    <property type="component" value="Unassembled WGS sequence"/>
</dbReference>
<gene>
    <name evidence="2" type="ORF">CQS04_07190</name>
</gene>
<dbReference type="InterPro" id="IPR036515">
    <property type="entry name" value="Transposase_17_sf"/>
</dbReference>
<proteinExistence type="predicted"/>
<dbReference type="RefSeq" id="WP_100353477.1">
    <property type="nucleotide sequence ID" value="NZ_PCGR01000002.1"/>
</dbReference>
<comment type="caution">
    <text evidence="2">The sequence shown here is derived from an EMBL/GenBank/DDBJ whole genome shotgun (WGS) entry which is preliminary data.</text>
</comment>
<dbReference type="PANTHER" id="PTHR34322:SF2">
    <property type="entry name" value="TRANSPOSASE IS200-LIKE DOMAIN-CONTAINING PROTEIN"/>
    <property type="match status" value="1"/>
</dbReference>
<dbReference type="InterPro" id="IPR002686">
    <property type="entry name" value="Transposase_17"/>
</dbReference>
<organism evidence="2 3">
    <name type="scientific">Chryseomicrobium excrementi</name>
    <dbReference type="NCBI Taxonomy" id="2041346"/>
    <lineage>
        <taxon>Bacteria</taxon>
        <taxon>Bacillati</taxon>
        <taxon>Bacillota</taxon>
        <taxon>Bacilli</taxon>
        <taxon>Bacillales</taxon>
        <taxon>Caryophanaceae</taxon>
        <taxon>Chryseomicrobium</taxon>
    </lineage>
</organism>
<feature type="domain" description="Transposase IS200-like" evidence="1">
    <location>
        <begin position="8"/>
        <end position="122"/>
    </location>
</feature>